<evidence type="ECO:0000313" key="1">
    <source>
        <dbReference type="EMBL" id="KRK34369.1"/>
    </source>
</evidence>
<protein>
    <submittedName>
        <fullName evidence="1">Uncharacterized protein</fullName>
    </submittedName>
</protein>
<gene>
    <name evidence="1" type="ORF">FC07_GL000577</name>
</gene>
<organism evidence="1 2">
    <name type="scientific">Loigolactobacillus bifermentans DSM 20003</name>
    <dbReference type="NCBI Taxonomy" id="1423726"/>
    <lineage>
        <taxon>Bacteria</taxon>
        <taxon>Bacillati</taxon>
        <taxon>Bacillota</taxon>
        <taxon>Bacilli</taxon>
        <taxon>Lactobacillales</taxon>
        <taxon>Lactobacillaceae</taxon>
        <taxon>Loigolactobacillus</taxon>
    </lineage>
</organism>
<dbReference type="PATRIC" id="fig|1423726.3.peg.593"/>
<name>A0A0R1GRA1_9LACO</name>
<dbReference type="EMBL" id="AZDA01000092">
    <property type="protein sequence ID" value="KRK34369.1"/>
    <property type="molecule type" value="Genomic_DNA"/>
</dbReference>
<sequence length="84" mass="9144">MYQPIKFSNGTWVGTPQADWETQQKADYEAYIKAHPEEAPKPSADQQALAQLALVVAQNKTDQDKANAQLLLATATSQINGGTK</sequence>
<dbReference type="STRING" id="1423726.FC07_GL000577"/>
<proteinExistence type="predicted"/>
<dbReference type="AlphaFoldDB" id="A0A0R1GRA1"/>
<comment type="caution">
    <text evidence="1">The sequence shown here is derived from an EMBL/GenBank/DDBJ whole genome shotgun (WGS) entry which is preliminary data.</text>
</comment>
<keyword evidence="2" id="KW-1185">Reference proteome</keyword>
<reference evidence="1 2" key="1">
    <citation type="journal article" date="2015" name="Genome Announc.">
        <title>Expanding the biotechnology potential of lactobacilli through comparative genomics of 213 strains and associated genera.</title>
        <authorList>
            <person name="Sun Z."/>
            <person name="Harris H.M."/>
            <person name="McCann A."/>
            <person name="Guo C."/>
            <person name="Argimon S."/>
            <person name="Zhang W."/>
            <person name="Yang X."/>
            <person name="Jeffery I.B."/>
            <person name="Cooney J.C."/>
            <person name="Kagawa T.F."/>
            <person name="Liu W."/>
            <person name="Song Y."/>
            <person name="Salvetti E."/>
            <person name="Wrobel A."/>
            <person name="Rasinkangas P."/>
            <person name="Parkhill J."/>
            <person name="Rea M.C."/>
            <person name="O'Sullivan O."/>
            <person name="Ritari J."/>
            <person name="Douillard F.P."/>
            <person name="Paul Ross R."/>
            <person name="Yang R."/>
            <person name="Briner A.E."/>
            <person name="Felis G.E."/>
            <person name="de Vos W.M."/>
            <person name="Barrangou R."/>
            <person name="Klaenhammer T.R."/>
            <person name="Caufield P.W."/>
            <person name="Cui Y."/>
            <person name="Zhang H."/>
            <person name="O'Toole P.W."/>
        </authorList>
    </citation>
    <scope>NUCLEOTIDE SEQUENCE [LARGE SCALE GENOMIC DNA]</scope>
    <source>
        <strain evidence="1 2">DSM 20003</strain>
    </source>
</reference>
<accession>A0A0R1GRA1</accession>
<dbReference type="Proteomes" id="UP000051461">
    <property type="component" value="Unassembled WGS sequence"/>
</dbReference>
<evidence type="ECO:0000313" key="2">
    <source>
        <dbReference type="Proteomes" id="UP000051461"/>
    </source>
</evidence>